<comment type="similarity">
    <text evidence="7">Belongs to the binding-protein-dependent transport system permease family.</text>
</comment>
<dbReference type="Gene3D" id="1.10.3720.10">
    <property type="entry name" value="MetI-like"/>
    <property type="match status" value="1"/>
</dbReference>
<protein>
    <submittedName>
        <fullName evidence="9">ABC transporter permease</fullName>
    </submittedName>
</protein>
<dbReference type="InterPro" id="IPR000515">
    <property type="entry name" value="MetI-like"/>
</dbReference>
<dbReference type="EMBL" id="JAALHA020000019">
    <property type="protein sequence ID" value="MDR9898763.1"/>
    <property type="molecule type" value="Genomic_DNA"/>
</dbReference>
<dbReference type="PANTHER" id="PTHR30151:SF0">
    <property type="entry name" value="ABC TRANSPORTER PERMEASE PROTEIN MJ0413-RELATED"/>
    <property type="match status" value="1"/>
</dbReference>
<feature type="transmembrane region" description="Helical" evidence="7">
    <location>
        <begin position="89"/>
        <end position="110"/>
    </location>
</feature>
<feature type="transmembrane region" description="Helical" evidence="7">
    <location>
        <begin position="247"/>
        <end position="268"/>
    </location>
</feature>
<dbReference type="RefSeq" id="WP_208344226.1">
    <property type="nucleotide sequence ID" value="NZ_CAWQFN010000484.1"/>
</dbReference>
<dbReference type="PANTHER" id="PTHR30151">
    <property type="entry name" value="ALKANE SULFONATE ABC TRANSPORTER-RELATED, MEMBRANE SUBUNIT"/>
    <property type="match status" value="1"/>
</dbReference>
<dbReference type="CDD" id="cd06261">
    <property type="entry name" value="TM_PBP2"/>
    <property type="match status" value="1"/>
</dbReference>
<comment type="caution">
    <text evidence="9">The sequence shown here is derived from an EMBL/GenBank/DDBJ whole genome shotgun (WGS) entry which is preliminary data.</text>
</comment>
<keyword evidence="4 7" id="KW-0812">Transmembrane</keyword>
<comment type="subcellular location">
    <subcellularLocation>
        <location evidence="1 7">Cell membrane</location>
        <topology evidence="1 7">Multi-pass membrane protein</topology>
    </subcellularLocation>
</comment>
<name>A0AAP5IC28_9CYAN</name>
<evidence type="ECO:0000256" key="1">
    <source>
        <dbReference type="ARBA" id="ARBA00004651"/>
    </source>
</evidence>
<evidence type="ECO:0000256" key="6">
    <source>
        <dbReference type="ARBA" id="ARBA00023136"/>
    </source>
</evidence>
<feature type="transmembrane region" description="Helical" evidence="7">
    <location>
        <begin position="36"/>
        <end position="53"/>
    </location>
</feature>
<sequence>MMVILFKKNSTKNLPVNSIRNKSTLYQRKANNYNNWWLRGISPLIILVLWEWYGRTTDPILFTYPTAIARAAIDMIGDGTLLLALSQSATVLITGFLLGTLIGIAIGLVTGRNTVIAALLDIPITALYVTPIIALVPILILWFGFGTSAKIVVVLLFTIFPVLINTMRGVREVDPQLVEVAHSFCSTEYRLWIDLILPSALPFVMTGIRLAIGRALVAVIVAEFYTAVSGLGYLIVSNAHSFQTARVFVPVIVLMVVGVASTALLEMAEAQISPWRHR</sequence>
<proteinExistence type="inferred from homology"/>
<dbReference type="Proteomes" id="UP000667802">
    <property type="component" value="Unassembled WGS sequence"/>
</dbReference>
<keyword evidence="2 7" id="KW-0813">Transport</keyword>
<dbReference type="GO" id="GO:0005886">
    <property type="term" value="C:plasma membrane"/>
    <property type="evidence" value="ECO:0007669"/>
    <property type="project" value="UniProtKB-SubCell"/>
</dbReference>
<dbReference type="Pfam" id="PF00528">
    <property type="entry name" value="BPD_transp_1"/>
    <property type="match status" value="1"/>
</dbReference>
<keyword evidence="6 7" id="KW-0472">Membrane</keyword>
<dbReference type="AlphaFoldDB" id="A0AAP5IC28"/>
<evidence type="ECO:0000259" key="8">
    <source>
        <dbReference type="PROSITE" id="PS50928"/>
    </source>
</evidence>
<evidence type="ECO:0000256" key="3">
    <source>
        <dbReference type="ARBA" id="ARBA00022475"/>
    </source>
</evidence>
<keyword evidence="5 7" id="KW-1133">Transmembrane helix</keyword>
<reference evidence="10" key="1">
    <citation type="journal article" date="2021" name="Science">
        <title>Hunting the eagle killer: A cyanobacterial neurotoxin causes vacuolar myelinopathy.</title>
        <authorList>
            <person name="Breinlinger S."/>
            <person name="Phillips T.J."/>
            <person name="Haram B.N."/>
            <person name="Mares J."/>
            <person name="Martinez Yerena J.A."/>
            <person name="Hrouzek P."/>
            <person name="Sobotka R."/>
            <person name="Henderson W.M."/>
            <person name="Schmieder P."/>
            <person name="Williams S.M."/>
            <person name="Lauderdale J.D."/>
            <person name="Wilde H.D."/>
            <person name="Gerrin W."/>
            <person name="Kust A."/>
            <person name="Washington J.W."/>
            <person name="Wagner C."/>
            <person name="Geier B."/>
            <person name="Liebeke M."/>
            <person name="Enke H."/>
            <person name="Niedermeyer T.H.J."/>
            <person name="Wilde S.B."/>
        </authorList>
    </citation>
    <scope>NUCLEOTIDE SEQUENCE [LARGE SCALE GENOMIC DNA]</scope>
    <source>
        <strain evidence="10">Thurmond2011</strain>
    </source>
</reference>
<evidence type="ECO:0000256" key="2">
    <source>
        <dbReference type="ARBA" id="ARBA00022448"/>
    </source>
</evidence>
<evidence type="ECO:0000256" key="7">
    <source>
        <dbReference type="RuleBase" id="RU363032"/>
    </source>
</evidence>
<gene>
    <name evidence="9" type="ORF">G7B40_030010</name>
</gene>
<feature type="transmembrane region" description="Helical" evidence="7">
    <location>
        <begin position="215"/>
        <end position="235"/>
    </location>
</feature>
<feature type="domain" description="ABC transmembrane type-1" evidence="8">
    <location>
        <begin position="85"/>
        <end position="265"/>
    </location>
</feature>
<feature type="transmembrane region" description="Helical" evidence="7">
    <location>
        <begin position="151"/>
        <end position="169"/>
    </location>
</feature>
<keyword evidence="10" id="KW-1185">Reference proteome</keyword>
<keyword evidence="3" id="KW-1003">Cell membrane</keyword>
<dbReference type="PROSITE" id="PS50928">
    <property type="entry name" value="ABC_TM1"/>
    <property type="match status" value="1"/>
</dbReference>
<evidence type="ECO:0000256" key="4">
    <source>
        <dbReference type="ARBA" id="ARBA00022692"/>
    </source>
</evidence>
<evidence type="ECO:0000313" key="10">
    <source>
        <dbReference type="Proteomes" id="UP000667802"/>
    </source>
</evidence>
<organism evidence="9 10">
    <name type="scientific">Aetokthonos hydrillicola Thurmond2011</name>
    <dbReference type="NCBI Taxonomy" id="2712845"/>
    <lineage>
        <taxon>Bacteria</taxon>
        <taxon>Bacillati</taxon>
        <taxon>Cyanobacteriota</taxon>
        <taxon>Cyanophyceae</taxon>
        <taxon>Nostocales</taxon>
        <taxon>Hapalosiphonaceae</taxon>
        <taxon>Aetokthonos</taxon>
    </lineage>
</organism>
<feature type="transmembrane region" description="Helical" evidence="7">
    <location>
        <begin position="122"/>
        <end position="144"/>
    </location>
</feature>
<dbReference type="InterPro" id="IPR035906">
    <property type="entry name" value="MetI-like_sf"/>
</dbReference>
<evidence type="ECO:0000313" key="9">
    <source>
        <dbReference type="EMBL" id="MDR9898763.1"/>
    </source>
</evidence>
<evidence type="ECO:0000256" key="5">
    <source>
        <dbReference type="ARBA" id="ARBA00022989"/>
    </source>
</evidence>
<dbReference type="GO" id="GO:0055085">
    <property type="term" value="P:transmembrane transport"/>
    <property type="evidence" value="ECO:0007669"/>
    <property type="project" value="InterPro"/>
</dbReference>
<dbReference type="SUPFAM" id="SSF161098">
    <property type="entry name" value="MetI-like"/>
    <property type="match status" value="1"/>
</dbReference>
<accession>A0AAP5IC28</accession>